<dbReference type="GeneID" id="81437073"/>
<evidence type="ECO:0000313" key="2">
    <source>
        <dbReference type="Proteomes" id="UP001147782"/>
    </source>
</evidence>
<protein>
    <recommendedName>
        <fullName evidence="3">Transcription factor domain-containing protein</fullName>
    </recommendedName>
</protein>
<proteinExistence type="predicted"/>
<evidence type="ECO:0000313" key="1">
    <source>
        <dbReference type="EMBL" id="KAJ5377556.1"/>
    </source>
</evidence>
<gene>
    <name evidence="1" type="ORF">N7496_004965</name>
</gene>
<dbReference type="OrthoDB" id="2991872at2759"/>
<reference evidence="1" key="1">
    <citation type="submission" date="2022-11" db="EMBL/GenBank/DDBJ databases">
        <authorList>
            <person name="Petersen C."/>
        </authorList>
    </citation>
    <scope>NUCLEOTIDE SEQUENCE</scope>
    <source>
        <strain evidence="1">IBT 29864</strain>
    </source>
</reference>
<dbReference type="InterPro" id="IPR021858">
    <property type="entry name" value="Fun_TF"/>
</dbReference>
<dbReference type="InterPro" id="IPR053175">
    <property type="entry name" value="DHMBA_Reg_Transcription_Factor"/>
</dbReference>
<dbReference type="RefSeq" id="XP_056556419.1">
    <property type="nucleotide sequence ID" value="XM_056697894.1"/>
</dbReference>
<name>A0A9W9SF89_9EURO</name>
<reference evidence="1" key="2">
    <citation type="journal article" date="2023" name="IMA Fungus">
        <title>Comparative genomic study of the Penicillium genus elucidates a diverse pangenome and 15 lateral gene transfer events.</title>
        <authorList>
            <person name="Petersen C."/>
            <person name="Sorensen T."/>
            <person name="Nielsen M.R."/>
            <person name="Sondergaard T.E."/>
            <person name="Sorensen J.L."/>
            <person name="Fitzpatrick D.A."/>
            <person name="Frisvad J.C."/>
            <person name="Nielsen K.L."/>
        </authorList>
    </citation>
    <scope>NUCLEOTIDE SEQUENCE</scope>
    <source>
        <strain evidence="1">IBT 29864</strain>
    </source>
</reference>
<evidence type="ECO:0008006" key="3">
    <source>
        <dbReference type="Google" id="ProtNLM"/>
    </source>
</evidence>
<comment type="caution">
    <text evidence="1">The sequence shown here is derived from an EMBL/GenBank/DDBJ whole genome shotgun (WGS) entry which is preliminary data.</text>
</comment>
<dbReference type="Pfam" id="PF11951">
    <property type="entry name" value="Fungal_trans_2"/>
    <property type="match status" value="1"/>
</dbReference>
<dbReference type="PANTHER" id="PTHR38791">
    <property type="entry name" value="ZN(II)2CYS6 TRANSCRIPTION FACTOR (EUROFUNG)-RELATED-RELATED"/>
    <property type="match status" value="1"/>
</dbReference>
<dbReference type="PANTHER" id="PTHR38791:SF5">
    <property type="entry name" value="TRANSCRIPTION FACTOR DBAG-RELATED"/>
    <property type="match status" value="1"/>
</dbReference>
<organism evidence="1 2">
    <name type="scientific">Penicillium cataractarum</name>
    <dbReference type="NCBI Taxonomy" id="2100454"/>
    <lineage>
        <taxon>Eukaryota</taxon>
        <taxon>Fungi</taxon>
        <taxon>Dikarya</taxon>
        <taxon>Ascomycota</taxon>
        <taxon>Pezizomycotina</taxon>
        <taxon>Eurotiomycetes</taxon>
        <taxon>Eurotiomycetidae</taxon>
        <taxon>Eurotiales</taxon>
        <taxon>Aspergillaceae</taxon>
        <taxon>Penicillium</taxon>
    </lineage>
</organism>
<sequence length="401" mass="45608">MEDTIVPLFFNSYLYLPKDPHIRNGFMEILPSMFSNTQPGSYLHTSTLAVAFFTVAAWTGQAPLLRASERYFTKALPKIRDALRTNEDSEFDDILVSILLLSTYEEFVAIKDWEMPLKAHLRGAIALINEKRAKQIPEAQSSTIYNAVESQIIKTTRGLDSPMVPTPQIWPLSQTASVPPSPRILLSSAASELVNLRHAWEQMMTLPSKEAEAMAILAKANEIDIKLVSWSYWVPQHWMPVAATIIPQSVRNAGLWRNRCDCYADMWVAATWNTFRDCRILLQSIMLSCLRILSSQDPDGRRATAVQHTIRKVADDICATVPFFLGSQVESIRMKSGLVEYPYAETRPVTSTHKQSAPLMGAWHMYAYLRNLQNADLGLPLDQQVWLKEQMERILVIYFQR</sequence>
<dbReference type="Proteomes" id="UP001147782">
    <property type="component" value="Unassembled WGS sequence"/>
</dbReference>
<accession>A0A9W9SF89</accession>
<keyword evidence="2" id="KW-1185">Reference proteome</keyword>
<dbReference type="EMBL" id="JAPZBS010000004">
    <property type="protein sequence ID" value="KAJ5377556.1"/>
    <property type="molecule type" value="Genomic_DNA"/>
</dbReference>
<dbReference type="AlphaFoldDB" id="A0A9W9SF89"/>